<keyword evidence="10" id="KW-1185">Reference proteome</keyword>
<comment type="similarity">
    <text evidence="2">Belongs to the COG1 family.</text>
</comment>
<gene>
    <name evidence="9" type="ORF">BZA70DRAFT_274993</name>
</gene>
<dbReference type="RefSeq" id="XP_064769781.1">
    <property type="nucleotide sequence ID" value="XM_064912068.1"/>
</dbReference>
<accession>A0ABR1FCH0</accession>
<evidence type="ECO:0000256" key="4">
    <source>
        <dbReference type="ARBA" id="ARBA00022448"/>
    </source>
</evidence>
<feature type="compositionally biased region" description="Polar residues" evidence="8">
    <location>
        <begin position="44"/>
        <end position="57"/>
    </location>
</feature>
<comment type="caution">
    <text evidence="9">The sequence shown here is derived from an EMBL/GenBank/DDBJ whole genome shotgun (WGS) entry which is preliminary data.</text>
</comment>
<evidence type="ECO:0000256" key="1">
    <source>
        <dbReference type="ARBA" id="ARBA00004395"/>
    </source>
</evidence>
<dbReference type="PANTHER" id="PTHR31658">
    <property type="entry name" value="CONSERVED OLIGOMERIC GOLGI COMPLEX SUBUNIT 1"/>
    <property type="match status" value="1"/>
</dbReference>
<evidence type="ECO:0000256" key="2">
    <source>
        <dbReference type="ARBA" id="ARBA00006653"/>
    </source>
</evidence>
<evidence type="ECO:0000256" key="3">
    <source>
        <dbReference type="ARBA" id="ARBA00020978"/>
    </source>
</evidence>
<evidence type="ECO:0000256" key="7">
    <source>
        <dbReference type="ARBA" id="ARBA00023136"/>
    </source>
</evidence>
<feature type="region of interest" description="Disordered" evidence="8">
    <location>
        <begin position="754"/>
        <end position="865"/>
    </location>
</feature>
<dbReference type="GeneID" id="90037580"/>
<evidence type="ECO:0000256" key="8">
    <source>
        <dbReference type="SAM" id="MobiDB-lite"/>
    </source>
</evidence>
<keyword evidence="5" id="KW-0653">Protein transport</keyword>
<keyword evidence="7" id="KW-0472">Membrane</keyword>
<keyword evidence="4" id="KW-0813">Transport</keyword>
<feature type="compositionally biased region" description="Basic and acidic residues" evidence="8">
    <location>
        <begin position="781"/>
        <end position="811"/>
    </location>
</feature>
<dbReference type="Proteomes" id="UP001498771">
    <property type="component" value="Unassembled WGS sequence"/>
</dbReference>
<evidence type="ECO:0000313" key="9">
    <source>
        <dbReference type="EMBL" id="KAK7206748.1"/>
    </source>
</evidence>
<evidence type="ECO:0000313" key="10">
    <source>
        <dbReference type="Proteomes" id="UP001498771"/>
    </source>
</evidence>
<feature type="compositionally biased region" description="Polar residues" evidence="8">
    <location>
        <begin position="755"/>
        <end position="779"/>
    </location>
</feature>
<comment type="subcellular location">
    <subcellularLocation>
        <location evidence="1">Golgi apparatus membrane</location>
        <topology evidence="1">Peripheral membrane protein</topology>
    </subcellularLocation>
</comment>
<organism evidence="9 10">
    <name type="scientific">Myxozyma melibiosi</name>
    <dbReference type="NCBI Taxonomy" id="54550"/>
    <lineage>
        <taxon>Eukaryota</taxon>
        <taxon>Fungi</taxon>
        <taxon>Dikarya</taxon>
        <taxon>Ascomycota</taxon>
        <taxon>Saccharomycotina</taxon>
        <taxon>Lipomycetes</taxon>
        <taxon>Lipomycetales</taxon>
        <taxon>Lipomycetaceae</taxon>
        <taxon>Myxozyma</taxon>
    </lineage>
</organism>
<keyword evidence="6" id="KW-0333">Golgi apparatus</keyword>
<feature type="region of interest" description="Disordered" evidence="8">
    <location>
        <begin position="1"/>
        <end position="57"/>
    </location>
</feature>
<dbReference type="EMBL" id="JBBJBU010000002">
    <property type="protein sequence ID" value="KAK7206748.1"/>
    <property type="molecule type" value="Genomic_DNA"/>
</dbReference>
<feature type="compositionally biased region" description="Basic and acidic residues" evidence="8">
    <location>
        <begin position="819"/>
        <end position="836"/>
    </location>
</feature>
<dbReference type="Pfam" id="PF08700">
    <property type="entry name" value="VPS51_Exo84_N"/>
    <property type="match status" value="1"/>
</dbReference>
<evidence type="ECO:0000256" key="6">
    <source>
        <dbReference type="ARBA" id="ARBA00023034"/>
    </source>
</evidence>
<feature type="compositionally biased region" description="Low complexity" evidence="8">
    <location>
        <begin position="16"/>
        <end position="36"/>
    </location>
</feature>
<name>A0ABR1FCH0_9ASCO</name>
<dbReference type="InterPro" id="IPR033370">
    <property type="entry name" value="COG1"/>
</dbReference>
<protein>
    <recommendedName>
        <fullName evidence="3">Conserved oligomeric Golgi complex subunit 1</fullName>
    </recommendedName>
</protein>
<sequence length="935" mass="103456">MVSTPSRRPPARRDTSASTTSISSLKSLVRSPSSVPTVPISGARRTNSTASFSSINGTLDPSSIQSYESVFEHYQPPQVRVVAFQLRKEAQTKREQLRELVGESYRDLLATADMIIDMNGTVSSLEDQFKQLGRGCKSSALRHRARNLESVVDRFAETDLDRKRRVALSKNIQDFFFALEYLLRNPTFILTSCKVLLAVKELLAVIDVHESFLHARFKALEARFLSCLDKILKGAVTAVILDGLVSYSLYSSSNSGDTISYFLGVRIAQIKSLMEDGTPESLIDALAVFDSTISTSKTLFPNQFQRSLSRAAVLPVLQDSEIRKLPYIDFSVLDVWVPKSISEHILVLSKDEKALNTNESLKSFEKTVVNSFEEGVRLVIESVVAAVEPGKVTAGSKEAIQSLLDLRRKIFESLVDRPAIRAVLISDSSTWEKEWLPALKKLCLTYLGAAESIAAQLADAVSDVNSGKSTESGIMSLWDDRWMDLDISRGALDFRSAVSALLSGKASSCGIIIDEIRSWWSAVKDVHTTVSKVSGVFDYNSYGDEEEEWVKSVRDLALGEAKALELVIDNDVIPGGVKTLLAKIDDMLKETAGDKQKLGSLVRVTRRIGELPLSSEVKDEVSSTVIRVYEAFAHALFDKDVSPAQVRKFLESLPASELWEEEPQTIPSAVHTKYPTDVSPWLSEGVYSTYVEPIISGGWEDVVIGSSVSVVVFRIVAGSKWAKAISAGIQEHFESLKKVDTNGDGVVKQGESEISAVSENQNPEPESSPGATAETSAGTTPDDKDTGSEEQSTKDNAAKEGEDSNEEKSDSSEETQEPEPEKSEEAENSDEKKSPENSEQTSTETETETKIEKPEEESQESKSEIFPTKDNWTQLLFDVLYLENVFNMRLQKTLDVVVEELDKLMEQGERKKLESVVQKRVEACWKRTYLLYAIM</sequence>
<evidence type="ECO:0000256" key="5">
    <source>
        <dbReference type="ARBA" id="ARBA00022927"/>
    </source>
</evidence>
<dbReference type="PANTHER" id="PTHR31658:SF0">
    <property type="entry name" value="CONSERVED OLIGOMERIC GOLGI COMPLEX SUBUNIT 1"/>
    <property type="match status" value="1"/>
</dbReference>
<proteinExistence type="inferred from homology"/>
<reference evidence="9 10" key="1">
    <citation type="submission" date="2024-03" db="EMBL/GenBank/DDBJ databases">
        <title>Genome-scale model development and genomic sequencing of the oleaginous clade Lipomyces.</title>
        <authorList>
            <consortium name="Lawrence Berkeley National Laboratory"/>
            <person name="Czajka J.J."/>
            <person name="Han Y."/>
            <person name="Kim J."/>
            <person name="Mondo S.J."/>
            <person name="Hofstad B.A."/>
            <person name="Robles A."/>
            <person name="Haridas S."/>
            <person name="Riley R."/>
            <person name="LaButti K."/>
            <person name="Pangilinan J."/>
            <person name="Andreopoulos W."/>
            <person name="Lipzen A."/>
            <person name="Yan J."/>
            <person name="Wang M."/>
            <person name="Ng V."/>
            <person name="Grigoriev I.V."/>
            <person name="Spatafora J.W."/>
            <person name="Magnuson J.K."/>
            <person name="Baker S.E."/>
            <person name="Pomraning K.R."/>
        </authorList>
    </citation>
    <scope>NUCLEOTIDE SEQUENCE [LARGE SCALE GENOMIC DNA]</scope>
    <source>
        <strain evidence="9 10">Phaff 52-87</strain>
    </source>
</reference>